<evidence type="ECO:0000313" key="2">
    <source>
        <dbReference type="Proteomes" id="UP000324222"/>
    </source>
</evidence>
<keyword evidence="2" id="KW-1185">Reference proteome</keyword>
<gene>
    <name evidence="1" type="ORF">E2C01_040474</name>
</gene>
<comment type="caution">
    <text evidence="1">The sequence shown here is derived from an EMBL/GenBank/DDBJ whole genome shotgun (WGS) entry which is preliminary data.</text>
</comment>
<dbReference type="EMBL" id="VSRR010007358">
    <property type="protein sequence ID" value="MPC46748.1"/>
    <property type="molecule type" value="Genomic_DNA"/>
</dbReference>
<evidence type="ECO:0000313" key="1">
    <source>
        <dbReference type="EMBL" id="MPC46748.1"/>
    </source>
</evidence>
<reference evidence="1 2" key="1">
    <citation type="submission" date="2019-05" db="EMBL/GenBank/DDBJ databases">
        <title>Another draft genome of Portunus trituberculatus and its Hox gene families provides insights of decapod evolution.</title>
        <authorList>
            <person name="Jeong J.-H."/>
            <person name="Song I."/>
            <person name="Kim S."/>
            <person name="Choi T."/>
            <person name="Kim D."/>
            <person name="Ryu S."/>
            <person name="Kim W."/>
        </authorList>
    </citation>
    <scope>NUCLEOTIDE SEQUENCE [LARGE SCALE GENOMIC DNA]</scope>
    <source>
        <tissue evidence="1">Muscle</tissue>
    </source>
</reference>
<organism evidence="1 2">
    <name type="scientific">Portunus trituberculatus</name>
    <name type="common">Swimming crab</name>
    <name type="synonym">Neptunus trituberculatus</name>
    <dbReference type="NCBI Taxonomy" id="210409"/>
    <lineage>
        <taxon>Eukaryota</taxon>
        <taxon>Metazoa</taxon>
        <taxon>Ecdysozoa</taxon>
        <taxon>Arthropoda</taxon>
        <taxon>Crustacea</taxon>
        <taxon>Multicrustacea</taxon>
        <taxon>Malacostraca</taxon>
        <taxon>Eumalacostraca</taxon>
        <taxon>Eucarida</taxon>
        <taxon>Decapoda</taxon>
        <taxon>Pleocyemata</taxon>
        <taxon>Brachyura</taxon>
        <taxon>Eubrachyura</taxon>
        <taxon>Portunoidea</taxon>
        <taxon>Portunidae</taxon>
        <taxon>Portuninae</taxon>
        <taxon>Portunus</taxon>
    </lineage>
</organism>
<protein>
    <submittedName>
        <fullName evidence="1">Uncharacterized protein</fullName>
    </submittedName>
</protein>
<sequence>MPLPTSLLHPELASSAFNLPPITFNLPPTTFNLSPPFSHLPPPSFCRCTGLLLNYSRSLRGVEKVAFFPVFLKHHFLTK</sequence>
<dbReference type="Proteomes" id="UP000324222">
    <property type="component" value="Unassembled WGS sequence"/>
</dbReference>
<name>A0A5B7FPB0_PORTR</name>
<dbReference type="AlphaFoldDB" id="A0A5B7FPB0"/>
<proteinExistence type="predicted"/>
<accession>A0A5B7FPB0</accession>